<protein>
    <submittedName>
        <fullName evidence="2">Uncharacterized protein</fullName>
    </submittedName>
</protein>
<sequence>MLYIRVWLRGCTCACDSSALMAVYDVLAGPSPPRATRNKTGIYPATSSLGKSLLSAHPSCTCDEGRGREGQEGGGRERGEGMEGEGEKESKGKGSAQEEGGRREEGGGRRGEGRAGHPLRFCSVHVVSLAVGKRNNVVMRGRAARRAWGCRLPAPGRDLFARKSFDMPGTLRRFLLLYANSFHASGFAQSPFLLRKVFIFTFSKD</sequence>
<keyword evidence="3" id="KW-1185">Reference proteome</keyword>
<accession>A0A5B7FB42</accession>
<dbReference type="AlphaFoldDB" id="A0A5B7FB42"/>
<reference evidence="2 3" key="1">
    <citation type="submission" date="2019-05" db="EMBL/GenBank/DDBJ databases">
        <title>Another draft genome of Portunus trituberculatus and its Hox gene families provides insights of decapod evolution.</title>
        <authorList>
            <person name="Jeong J.-H."/>
            <person name="Song I."/>
            <person name="Kim S."/>
            <person name="Choi T."/>
            <person name="Kim D."/>
            <person name="Ryu S."/>
            <person name="Kim W."/>
        </authorList>
    </citation>
    <scope>NUCLEOTIDE SEQUENCE [LARGE SCALE GENOMIC DNA]</scope>
    <source>
        <tissue evidence="2">Muscle</tissue>
    </source>
</reference>
<evidence type="ECO:0000313" key="3">
    <source>
        <dbReference type="Proteomes" id="UP000324222"/>
    </source>
</evidence>
<gene>
    <name evidence="2" type="ORF">E2C01_036342</name>
</gene>
<dbReference type="Proteomes" id="UP000324222">
    <property type="component" value="Unassembled WGS sequence"/>
</dbReference>
<comment type="caution">
    <text evidence="2">The sequence shown here is derived from an EMBL/GenBank/DDBJ whole genome shotgun (WGS) entry which is preliminary data.</text>
</comment>
<feature type="compositionally biased region" description="Basic and acidic residues" evidence="1">
    <location>
        <begin position="99"/>
        <end position="115"/>
    </location>
</feature>
<feature type="compositionally biased region" description="Basic and acidic residues" evidence="1">
    <location>
        <begin position="63"/>
        <end position="92"/>
    </location>
</feature>
<evidence type="ECO:0000256" key="1">
    <source>
        <dbReference type="SAM" id="MobiDB-lite"/>
    </source>
</evidence>
<name>A0A5B7FB42_PORTR</name>
<evidence type="ECO:0000313" key="2">
    <source>
        <dbReference type="EMBL" id="MPC42715.1"/>
    </source>
</evidence>
<organism evidence="2 3">
    <name type="scientific">Portunus trituberculatus</name>
    <name type="common">Swimming crab</name>
    <name type="synonym">Neptunus trituberculatus</name>
    <dbReference type="NCBI Taxonomy" id="210409"/>
    <lineage>
        <taxon>Eukaryota</taxon>
        <taxon>Metazoa</taxon>
        <taxon>Ecdysozoa</taxon>
        <taxon>Arthropoda</taxon>
        <taxon>Crustacea</taxon>
        <taxon>Multicrustacea</taxon>
        <taxon>Malacostraca</taxon>
        <taxon>Eumalacostraca</taxon>
        <taxon>Eucarida</taxon>
        <taxon>Decapoda</taxon>
        <taxon>Pleocyemata</taxon>
        <taxon>Brachyura</taxon>
        <taxon>Eubrachyura</taxon>
        <taxon>Portunoidea</taxon>
        <taxon>Portunidae</taxon>
        <taxon>Portuninae</taxon>
        <taxon>Portunus</taxon>
    </lineage>
</organism>
<proteinExistence type="predicted"/>
<dbReference type="EMBL" id="VSRR010005541">
    <property type="protein sequence ID" value="MPC42715.1"/>
    <property type="molecule type" value="Genomic_DNA"/>
</dbReference>
<feature type="region of interest" description="Disordered" evidence="1">
    <location>
        <begin position="56"/>
        <end position="116"/>
    </location>
</feature>